<sequence length="337" mass="35526">MHIPENYLSPSTCAVLGAAMVPVWLVAVSKVRRHVPQEKLPLLGIAAALSFLGMMFNVPLPGGTTGHAVGGTLIAILFGPYAACLSVSVALLIQALFFGDGGILAFGANCFNMAFVLPFTGYAVYQFLRKRLTASSGEYMAAGLGAYVGINAAALVAAIEFGIQPLLFTDAAGQALYCPYPLWISVPAMMIGHLTLFGLAEVVFTTAVLAYLRKTSPDLFQSVRMKTNRALYGLVAALIVCTPLGLLAAGTAWGEWDPEELADQDFLGAALGYTPAGMEHGFSFEAFFPDYAIAGLPDAFGYILSALIGTALLVILFKMAAPLFASHTDYGDSLSGR</sequence>
<dbReference type="PANTHER" id="PTHR34229">
    <property type="entry name" value="METAL TRANSPORT PROTEIN HI_1621-RELATED"/>
    <property type="match status" value="1"/>
</dbReference>
<dbReference type="InterPro" id="IPR025937">
    <property type="entry name" value="PDGLE_dom"/>
</dbReference>
<dbReference type="PANTHER" id="PTHR34229:SF1">
    <property type="entry name" value="METAL TRANSPORT PROTEIN HI_1621-RELATED"/>
    <property type="match status" value="1"/>
</dbReference>
<dbReference type="RefSeq" id="WP_055160172.1">
    <property type="nucleotide sequence ID" value="NZ_CABIWZ010000001.1"/>
</dbReference>
<keyword evidence="5 7" id="KW-1133">Transmembrane helix</keyword>
<dbReference type="STRING" id="187979.ERS852385_00422"/>
<feature type="transmembrane region" description="Helical" evidence="7">
    <location>
        <begin position="299"/>
        <end position="317"/>
    </location>
</feature>
<gene>
    <name evidence="9" type="primary">nikMN</name>
    <name evidence="9" type="ORF">ERS852385_00422</name>
</gene>
<dbReference type="GO" id="GO:0005886">
    <property type="term" value="C:plasma membrane"/>
    <property type="evidence" value="ECO:0007669"/>
    <property type="project" value="UniProtKB-SubCell"/>
</dbReference>
<dbReference type="Proteomes" id="UP000095546">
    <property type="component" value="Unassembled WGS sequence"/>
</dbReference>
<dbReference type="eggNOG" id="COG0310">
    <property type="taxonomic scope" value="Bacteria"/>
</dbReference>
<dbReference type="OrthoDB" id="5395048at2"/>
<feature type="transmembrane region" description="Helical" evidence="7">
    <location>
        <begin position="103"/>
        <end position="128"/>
    </location>
</feature>
<evidence type="ECO:0000259" key="8">
    <source>
        <dbReference type="Pfam" id="PF13190"/>
    </source>
</evidence>
<evidence type="ECO:0000256" key="5">
    <source>
        <dbReference type="ARBA" id="ARBA00022989"/>
    </source>
</evidence>
<dbReference type="EMBL" id="CYYU01000001">
    <property type="protein sequence ID" value="CUN43306.1"/>
    <property type="molecule type" value="Genomic_DNA"/>
</dbReference>
<dbReference type="AlphaFoldDB" id="A0A173WWK5"/>
<evidence type="ECO:0000256" key="2">
    <source>
        <dbReference type="ARBA" id="ARBA00022448"/>
    </source>
</evidence>
<keyword evidence="6 7" id="KW-0472">Membrane</keyword>
<evidence type="ECO:0000256" key="4">
    <source>
        <dbReference type="ARBA" id="ARBA00022692"/>
    </source>
</evidence>
<feature type="domain" description="PDGLE" evidence="8">
    <location>
        <begin position="230"/>
        <end position="323"/>
    </location>
</feature>
<evidence type="ECO:0000256" key="1">
    <source>
        <dbReference type="ARBA" id="ARBA00004651"/>
    </source>
</evidence>
<dbReference type="Gene3D" id="1.10.1760.20">
    <property type="match status" value="1"/>
</dbReference>
<evidence type="ECO:0000256" key="6">
    <source>
        <dbReference type="ARBA" id="ARBA00023136"/>
    </source>
</evidence>
<dbReference type="NCBIfam" id="NF005598">
    <property type="entry name" value="PRK07331.1"/>
    <property type="match status" value="1"/>
</dbReference>
<keyword evidence="4 7" id="KW-0812">Transmembrane</keyword>
<evidence type="ECO:0000256" key="7">
    <source>
        <dbReference type="SAM" id="Phobius"/>
    </source>
</evidence>
<dbReference type="Pfam" id="PF13190">
    <property type="entry name" value="PDGLE"/>
    <property type="match status" value="1"/>
</dbReference>
<protein>
    <submittedName>
        <fullName evidence="9">Energy-coupling factor transporter probable substrate-capture protein NikMN</fullName>
    </submittedName>
</protein>
<feature type="transmembrane region" description="Helical" evidence="7">
    <location>
        <begin position="7"/>
        <end position="28"/>
    </location>
</feature>
<feature type="transmembrane region" description="Helical" evidence="7">
    <location>
        <begin position="40"/>
        <end position="60"/>
    </location>
</feature>
<evidence type="ECO:0000313" key="10">
    <source>
        <dbReference type="Proteomes" id="UP000095546"/>
    </source>
</evidence>
<feature type="transmembrane region" description="Helical" evidence="7">
    <location>
        <begin position="231"/>
        <end position="253"/>
    </location>
</feature>
<name>A0A173WWK5_9FIRM</name>
<dbReference type="GO" id="GO:0000041">
    <property type="term" value="P:transition metal ion transport"/>
    <property type="evidence" value="ECO:0007669"/>
    <property type="project" value="InterPro"/>
</dbReference>
<feature type="transmembrane region" description="Helical" evidence="7">
    <location>
        <begin position="72"/>
        <end position="97"/>
    </location>
</feature>
<dbReference type="NCBIfam" id="NF008873">
    <property type="entry name" value="PRK11909.1"/>
    <property type="match status" value="1"/>
</dbReference>
<keyword evidence="3" id="KW-1003">Cell membrane</keyword>
<feature type="transmembrane region" description="Helical" evidence="7">
    <location>
        <begin position="183"/>
        <end position="211"/>
    </location>
</feature>
<dbReference type="Pfam" id="PF01891">
    <property type="entry name" value="CbiM"/>
    <property type="match status" value="1"/>
</dbReference>
<feature type="transmembrane region" description="Helical" evidence="7">
    <location>
        <begin position="140"/>
        <end position="163"/>
    </location>
</feature>
<evidence type="ECO:0000256" key="3">
    <source>
        <dbReference type="ARBA" id="ARBA00022475"/>
    </source>
</evidence>
<dbReference type="InterPro" id="IPR002751">
    <property type="entry name" value="CbiM/NikMN"/>
</dbReference>
<comment type="subcellular location">
    <subcellularLocation>
        <location evidence="1">Cell membrane</location>
        <topology evidence="1">Multi-pass membrane protein</topology>
    </subcellularLocation>
</comment>
<keyword evidence="2" id="KW-0813">Transport</keyword>
<proteinExistence type="predicted"/>
<organism evidence="9 10">
    <name type="scientific">Mitsuokella jalaludinii</name>
    <dbReference type="NCBI Taxonomy" id="187979"/>
    <lineage>
        <taxon>Bacteria</taxon>
        <taxon>Bacillati</taxon>
        <taxon>Bacillota</taxon>
        <taxon>Negativicutes</taxon>
        <taxon>Selenomonadales</taxon>
        <taxon>Selenomonadaceae</taxon>
        <taxon>Mitsuokella</taxon>
    </lineage>
</organism>
<reference evidence="9 10" key="1">
    <citation type="submission" date="2015-09" db="EMBL/GenBank/DDBJ databases">
        <authorList>
            <consortium name="Pathogen Informatics"/>
        </authorList>
    </citation>
    <scope>NUCLEOTIDE SEQUENCE [LARGE SCALE GENOMIC DNA]</scope>
    <source>
        <strain evidence="9 10">2789STDY5608828</strain>
    </source>
</reference>
<evidence type="ECO:0000313" key="9">
    <source>
        <dbReference type="EMBL" id="CUN43306.1"/>
    </source>
</evidence>
<accession>A0A173WWK5</accession>
<keyword evidence="10" id="KW-1185">Reference proteome</keyword>